<evidence type="ECO:0000313" key="4">
    <source>
        <dbReference type="Proteomes" id="UP000239068"/>
    </source>
</evidence>
<feature type="domain" description="Putative beta-lactamase-inhibitor-like PepSY-like" evidence="2">
    <location>
        <begin position="54"/>
        <end position="139"/>
    </location>
</feature>
<dbReference type="SUPFAM" id="SSF160574">
    <property type="entry name" value="BT0923-like"/>
    <property type="match status" value="1"/>
</dbReference>
<reference evidence="3 4" key="1">
    <citation type="submission" date="2016-12" db="EMBL/GenBank/DDBJ databases">
        <title>Trade-off between light-utilization and light-protection in marine flavobacteria.</title>
        <authorList>
            <person name="Kumagai Y."/>
            <person name="Yoshizawa S."/>
            <person name="Kogure K."/>
            <person name="Iwasaki W."/>
        </authorList>
    </citation>
    <scope>NUCLEOTIDE SEQUENCE [LARGE SCALE GENOMIC DNA]</scope>
    <source>
        <strain evidence="3 4">ATCC 43844</strain>
    </source>
</reference>
<proteinExistence type="predicted"/>
<accession>A0A2S7WZW5</accession>
<dbReference type="Pfam" id="PF11396">
    <property type="entry name" value="PepSY_like"/>
    <property type="match status" value="1"/>
</dbReference>
<keyword evidence="1" id="KW-0732">Signal</keyword>
<protein>
    <recommendedName>
        <fullName evidence="2">Putative beta-lactamase-inhibitor-like PepSY-like domain-containing protein</fullName>
    </recommendedName>
</protein>
<dbReference type="InterPro" id="IPR021533">
    <property type="entry name" value="PepSY-like"/>
</dbReference>
<sequence>MKTIKIVLSTLLACSLFAFTSGDKAPLKVTQAFSKKFPTVKKVKWDKESATQWEAEFKMNKVEYSANFLEDGTWQETEHEISKKDIPATIKTALMAAFPGYEIEEAEISETPKELLYEFMIEKGEIEMEVAINANGTIVKQEVKNDKEDKD</sequence>
<keyword evidence="4" id="KW-1185">Reference proteome</keyword>
<name>A0A2S7WZW5_9FLAO</name>
<evidence type="ECO:0000256" key="1">
    <source>
        <dbReference type="SAM" id="SignalP"/>
    </source>
</evidence>
<dbReference type="AlphaFoldDB" id="A0A2S7WZW5"/>
<feature type="signal peptide" evidence="1">
    <location>
        <begin position="1"/>
        <end position="20"/>
    </location>
</feature>
<dbReference type="EMBL" id="MSCM01000001">
    <property type="protein sequence ID" value="PQJ82912.1"/>
    <property type="molecule type" value="Genomic_DNA"/>
</dbReference>
<evidence type="ECO:0000313" key="3">
    <source>
        <dbReference type="EMBL" id="PQJ82912.1"/>
    </source>
</evidence>
<dbReference type="OrthoDB" id="1121502at2"/>
<organism evidence="3 4">
    <name type="scientific">Polaribacter glomeratus</name>
    <dbReference type="NCBI Taxonomy" id="102"/>
    <lineage>
        <taxon>Bacteria</taxon>
        <taxon>Pseudomonadati</taxon>
        <taxon>Bacteroidota</taxon>
        <taxon>Flavobacteriia</taxon>
        <taxon>Flavobacteriales</taxon>
        <taxon>Flavobacteriaceae</taxon>
    </lineage>
</organism>
<feature type="chain" id="PRO_5015493577" description="Putative beta-lactamase-inhibitor-like PepSY-like domain-containing protein" evidence="1">
    <location>
        <begin position="21"/>
        <end position="151"/>
    </location>
</feature>
<evidence type="ECO:0000259" key="2">
    <source>
        <dbReference type="Pfam" id="PF11396"/>
    </source>
</evidence>
<comment type="caution">
    <text evidence="3">The sequence shown here is derived from an EMBL/GenBank/DDBJ whole genome shotgun (WGS) entry which is preliminary data.</text>
</comment>
<dbReference type="Gene3D" id="3.10.450.360">
    <property type="match status" value="1"/>
</dbReference>
<gene>
    <name evidence="3" type="ORF">BTO16_00475</name>
</gene>
<dbReference type="Proteomes" id="UP000239068">
    <property type="component" value="Unassembled WGS sequence"/>
</dbReference>